<proteinExistence type="predicted"/>
<gene>
    <name evidence="1" type="ORF">C7B77_26195</name>
</gene>
<reference evidence="1 2" key="1">
    <citation type="submission" date="2018-03" db="EMBL/GenBank/DDBJ databases">
        <title>The ancient ancestry and fast evolution of plastids.</title>
        <authorList>
            <person name="Moore K.R."/>
            <person name="Magnabosco C."/>
            <person name="Momper L."/>
            <person name="Gold D.A."/>
            <person name="Bosak T."/>
            <person name="Fournier G.P."/>
        </authorList>
    </citation>
    <scope>NUCLEOTIDE SEQUENCE [LARGE SCALE GENOMIC DNA]</scope>
    <source>
        <strain evidence="1 2">CCALA 037</strain>
    </source>
</reference>
<dbReference type="AlphaFoldDB" id="A0A2T1FEH3"/>
<protein>
    <submittedName>
        <fullName evidence="1">Uncharacterized protein</fullName>
    </submittedName>
</protein>
<dbReference type="Proteomes" id="UP000238937">
    <property type="component" value="Unassembled WGS sequence"/>
</dbReference>
<accession>A0A2T1FEH3</accession>
<dbReference type="RefSeq" id="WP_106311918.1">
    <property type="nucleotide sequence ID" value="NZ_PVWO01000553.1"/>
</dbReference>
<dbReference type="EMBL" id="PVWO01000553">
    <property type="protein sequence ID" value="PSB43351.1"/>
    <property type="molecule type" value="Genomic_DNA"/>
</dbReference>
<keyword evidence="2" id="KW-1185">Reference proteome</keyword>
<evidence type="ECO:0000313" key="1">
    <source>
        <dbReference type="EMBL" id="PSB43351.1"/>
    </source>
</evidence>
<evidence type="ECO:0000313" key="2">
    <source>
        <dbReference type="Proteomes" id="UP000238937"/>
    </source>
</evidence>
<comment type="caution">
    <text evidence="1">The sequence shown here is derived from an EMBL/GenBank/DDBJ whole genome shotgun (WGS) entry which is preliminary data.</text>
</comment>
<organism evidence="1 2">
    <name type="scientific">Chamaesiphon polymorphus CCALA 037</name>
    <dbReference type="NCBI Taxonomy" id="2107692"/>
    <lineage>
        <taxon>Bacteria</taxon>
        <taxon>Bacillati</taxon>
        <taxon>Cyanobacteriota</taxon>
        <taxon>Cyanophyceae</taxon>
        <taxon>Gomontiellales</taxon>
        <taxon>Chamaesiphonaceae</taxon>
        <taxon>Chamaesiphon</taxon>
    </lineage>
</organism>
<name>A0A2T1FEH3_9CYAN</name>
<sequence length="146" mass="16851">MDNDKGEWVSTWNIYKQIQHSAPEGILAWDMYPAPDGQIYTSEDLKSLKCVEGLFDLCQILNAIIYRDGWKFLVETHGIDRLLEVDKISGWFFDNTFDELRYHCLIVGYDPVTGFIGDYDENTGIFLPEQGGEYQTIWGSYDSEIS</sequence>
<dbReference type="OrthoDB" id="983066at2"/>